<dbReference type="EMBL" id="BPQB01000019">
    <property type="protein sequence ID" value="GJE91004.1"/>
    <property type="molecule type" value="Genomic_DNA"/>
</dbReference>
<proteinExistence type="predicted"/>
<dbReference type="OrthoDB" id="2803586at2759"/>
<feature type="region of interest" description="Disordered" evidence="1">
    <location>
        <begin position="154"/>
        <end position="184"/>
    </location>
</feature>
<sequence>MLRDLKVDPYLAHIPASRSLPAHASGTSTPAPSTSLDVTGNTASSSFPEGSGCSDIEIIGERAGDKRKPAAELEGSSREGDVQQKRPRIAPSGTGSMSHGVQPHHFFALHAKPRSAAPGPSADPKKAPLQESLLERKAAAPTASCAPGSAALAVLPDSDPLRPPLENPTGLDIPPSLSDPSAAGAIASSAGLPGAACGAASTSAIESAVTSATSVASVDTPSGSQVVSVSTASVTVTRSRPSHDEPLPLPAGSTHTRSERVFMLATGQDPRSLRIGSGDEYMLFMKLRENEQWWTCTMTPSSYADAAALYNNRLAKQAEEKGLTVVPKNPRALYDKLAEIEGQVLKRIHQQNFKSQGGTEEFWRRHCFAVPLGKGTDAQTVAAAAQKGKKTNKRGTCSRCAKILYPNGTGGKGNHGKLCSDGFPPHFSDKNAAVALWPQPKGIYLNDGTSFSASGFLTTLRSVYHRAVIDGVPLDMEQQAFAFTMRDRLDHTVLDGVPCFELWPEPDMMLMAGTPADLIIEVTEGARKGKKYLRLECLRDII</sequence>
<feature type="compositionally biased region" description="Low complexity" evidence="1">
    <location>
        <begin position="21"/>
        <end position="35"/>
    </location>
</feature>
<gene>
    <name evidence="2" type="ORF">PsYK624_071520</name>
</gene>
<dbReference type="AlphaFoldDB" id="A0A9P3GAW6"/>
<keyword evidence="3" id="KW-1185">Reference proteome</keyword>
<comment type="caution">
    <text evidence="2">The sequence shown here is derived from an EMBL/GenBank/DDBJ whole genome shotgun (WGS) entry which is preliminary data.</text>
</comment>
<reference evidence="2 3" key="1">
    <citation type="submission" date="2021-08" db="EMBL/GenBank/DDBJ databases">
        <title>Draft Genome Sequence of Phanerochaete sordida strain YK-624.</title>
        <authorList>
            <person name="Mori T."/>
            <person name="Dohra H."/>
            <person name="Suzuki T."/>
            <person name="Kawagishi H."/>
            <person name="Hirai H."/>
        </authorList>
    </citation>
    <scope>NUCLEOTIDE SEQUENCE [LARGE SCALE GENOMIC DNA]</scope>
    <source>
        <strain evidence="2 3">YK-624</strain>
    </source>
</reference>
<feature type="compositionally biased region" description="Basic and acidic residues" evidence="1">
    <location>
        <begin position="59"/>
        <end position="84"/>
    </location>
</feature>
<feature type="region of interest" description="Disordered" evidence="1">
    <location>
        <begin position="234"/>
        <end position="255"/>
    </location>
</feature>
<name>A0A9P3GAW6_9APHY</name>
<dbReference type="Proteomes" id="UP000703269">
    <property type="component" value="Unassembled WGS sequence"/>
</dbReference>
<feature type="compositionally biased region" description="Polar residues" evidence="1">
    <location>
        <begin position="36"/>
        <end position="48"/>
    </location>
</feature>
<feature type="region of interest" description="Disordered" evidence="1">
    <location>
        <begin position="20"/>
        <end position="100"/>
    </location>
</feature>
<evidence type="ECO:0000313" key="2">
    <source>
        <dbReference type="EMBL" id="GJE91004.1"/>
    </source>
</evidence>
<evidence type="ECO:0000313" key="3">
    <source>
        <dbReference type="Proteomes" id="UP000703269"/>
    </source>
</evidence>
<protein>
    <submittedName>
        <fullName evidence="2">Uncharacterized protein</fullName>
    </submittedName>
</protein>
<organism evidence="2 3">
    <name type="scientific">Phanerochaete sordida</name>
    <dbReference type="NCBI Taxonomy" id="48140"/>
    <lineage>
        <taxon>Eukaryota</taxon>
        <taxon>Fungi</taxon>
        <taxon>Dikarya</taxon>
        <taxon>Basidiomycota</taxon>
        <taxon>Agaricomycotina</taxon>
        <taxon>Agaricomycetes</taxon>
        <taxon>Polyporales</taxon>
        <taxon>Phanerochaetaceae</taxon>
        <taxon>Phanerochaete</taxon>
    </lineage>
</organism>
<evidence type="ECO:0000256" key="1">
    <source>
        <dbReference type="SAM" id="MobiDB-lite"/>
    </source>
</evidence>
<accession>A0A9P3GAW6</accession>